<evidence type="ECO:0000313" key="2">
    <source>
        <dbReference type="EMBL" id="CAK0864510.1"/>
    </source>
</evidence>
<accession>A0ABN9UWI1</accession>
<gene>
    <name evidence="2" type="ORF">PCOR1329_LOCUS52386</name>
</gene>
<feature type="compositionally biased region" description="Low complexity" evidence="1">
    <location>
        <begin position="305"/>
        <end position="319"/>
    </location>
</feature>
<keyword evidence="3" id="KW-1185">Reference proteome</keyword>
<feature type="non-terminal residue" evidence="2">
    <location>
        <position position="1"/>
    </location>
</feature>
<feature type="region of interest" description="Disordered" evidence="1">
    <location>
        <begin position="286"/>
        <end position="337"/>
    </location>
</feature>
<comment type="caution">
    <text evidence="2">The sequence shown here is derived from an EMBL/GenBank/DDBJ whole genome shotgun (WGS) entry which is preliminary data.</text>
</comment>
<proteinExistence type="predicted"/>
<dbReference type="EMBL" id="CAUYUJ010016373">
    <property type="protein sequence ID" value="CAK0864510.1"/>
    <property type="molecule type" value="Genomic_DNA"/>
</dbReference>
<organism evidence="2 3">
    <name type="scientific">Prorocentrum cordatum</name>
    <dbReference type="NCBI Taxonomy" id="2364126"/>
    <lineage>
        <taxon>Eukaryota</taxon>
        <taxon>Sar</taxon>
        <taxon>Alveolata</taxon>
        <taxon>Dinophyceae</taxon>
        <taxon>Prorocentrales</taxon>
        <taxon>Prorocentraceae</taxon>
        <taxon>Prorocentrum</taxon>
    </lineage>
</organism>
<name>A0ABN9UWI1_9DINO</name>
<evidence type="ECO:0000256" key="1">
    <source>
        <dbReference type="SAM" id="MobiDB-lite"/>
    </source>
</evidence>
<evidence type="ECO:0000313" key="3">
    <source>
        <dbReference type="Proteomes" id="UP001189429"/>
    </source>
</evidence>
<sequence length="337" mass="36448">DLLAVLKRSVVIIAGYRAIYLRLPSASKDAPILVVVEGGVGENWFQGANMWAYGDWKRGVRNYPDGFKQAKAAERELFANLLRERPRGDAGASSVRRAPEAAWEPWDGSLPANSDGAPGWWALLAPEKKSELARFAHQAIQHYRGLLPDVFEDMRREFGVSCDAASDVVHYFLAGVAESEEISRAVEAGLAEVLGGGAVTEGMGEEQVIAALADEEEALKEMEAGLAAKELEDQRDAEAEWDAAQQDANGFLGFDDPPAEKGIQYYARALPRHEKNAHLIAEEQTAVLPRPEQGAELAAEEQAAEEAGSASPGGEASQSPKRRRILGKRTAVASSQD</sequence>
<dbReference type="Proteomes" id="UP001189429">
    <property type="component" value="Unassembled WGS sequence"/>
</dbReference>
<protein>
    <submittedName>
        <fullName evidence="2">Uncharacterized protein</fullName>
    </submittedName>
</protein>
<reference evidence="2" key="1">
    <citation type="submission" date="2023-10" db="EMBL/GenBank/DDBJ databases">
        <authorList>
            <person name="Chen Y."/>
            <person name="Shah S."/>
            <person name="Dougan E. K."/>
            <person name="Thang M."/>
            <person name="Chan C."/>
        </authorList>
    </citation>
    <scope>NUCLEOTIDE SEQUENCE [LARGE SCALE GENOMIC DNA]</scope>
</reference>